<name>A0A2I0W9N4_9ASPA</name>
<protein>
    <submittedName>
        <fullName evidence="2">Ribonuclease H protein</fullName>
    </submittedName>
</protein>
<evidence type="ECO:0000259" key="1">
    <source>
        <dbReference type="Pfam" id="PF13456"/>
    </source>
</evidence>
<reference evidence="2 3" key="2">
    <citation type="journal article" date="2017" name="Nature">
        <title>The Apostasia genome and the evolution of orchids.</title>
        <authorList>
            <person name="Zhang G.Q."/>
            <person name="Liu K.W."/>
            <person name="Li Z."/>
            <person name="Lohaus R."/>
            <person name="Hsiao Y.Y."/>
            <person name="Niu S.C."/>
            <person name="Wang J.Y."/>
            <person name="Lin Y.C."/>
            <person name="Xu Q."/>
            <person name="Chen L.J."/>
            <person name="Yoshida K."/>
            <person name="Fujiwara S."/>
            <person name="Wang Z.W."/>
            <person name="Zhang Y.Q."/>
            <person name="Mitsuda N."/>
            <person name="Wang M."/>
            <person name="Liu G.H."/>
            <person name="Pecoraro L."/>
            <person name="Huang H.X."/>
            <person name="Xiao X.J."/>
            <person name="Lin M."/>
            <person name="Wu X.Y."/>
            <person name="Wu W.L."/>
            <person name="Chen Y.Y."/>
            <person name="Chang S.B."/>
            <person name="Sakamoto S."/>
            <person name="Ohme-Takagi M."/>
            <person name="Yagi M."/>
            <person name="Zeng S.J."/>
            <person name="Shen C.Y."/>
            <person name="Yeh C.M."/>
            <person name="Luo Y.B."/>
            <person name="Tsai W.C."/>
            <person name="Van de Peer Y."/>
            <person name="Liu Z.J."/>
        </authorList>
    </citation>
    <scope>NUCLEOTIDE SEQUENCE [LARGE SCALE GENOMIC DNA]</scope>
    <source>
        <tissue evidence="2">The whole plant</tissue>
    </source>
</reference>
<dbReference type="AlphaFoldDB" id="A0A2I0W9N4"/>
<sequence>MGSDKVVTWIKPKLPFVKLNSDGSVKNHCAGMGGLIRYHNGNVLADFAGPLDKCSVITTELNALWYGIDICSKMGCNNIWIEVDAQLVLQIINNVVLGNPQNFYLIRKIKKSLSTINYSISHIYREANSCADWLANLGCILDNYQDLNINFLHPVLKGMITLDKAALP</sequence>
<dbReference type="CDD" id="cd06222">
    <property type="entry name" value="RNase_H_like"/>
    <property type="match status" value="1"/>
</dbReference>
<keyword evidence="3" id="KW-1185">Reference proteome</keyword>
<dbReference type="InterPro" id="IPR036397">
    <property type="entry name" value="RNaseH_sf"/>
</dbReference>
<evidence type="ECO:0000313" key="3">
    <source>
        <dbReference type="Proteomes" id="UP000233837"/>
    </source>
</evidence>
<gene>
    <name evidence="2" type="ORF">MA16_Dca006361</name>
</gene>
<dbReference type="GO" id="GO:0003676">
    <property type="term" value="F:nucleic acid binding"/>
    <property type="evidence" value="ECO:0007669"/>
    <property type="project" value="InterPro"/>
</dbReference>
<organism evidence="2 3">
    <name type="scientific">Dendrobium catenatum</name>
    <dbReference type="NCBI Taxonomy" id="906689"/>
    <lineage>
        <taxon>Eukaryota</taxon>
        <taxon>Viridiplantae</taxon>
        <taxon>Streptophyta</taxon>
        <taxon>Embryophyta</taxon>
        <taxon>Tracheophyta</taxon>
        <taxon>Spermatophyta</taxon>
        <taxon>Magnoliopsida</taxon>
        <taxon>Liliopsida</taxon>
        <taxon>Asparagales</taxon>
        <taxon>Orchidaceae</taxon>
        <taxon>Epidendroideae</taxon>
        <taxon>Malaxideae</taxon>
        <taxon>Dendrobiinae</taxon>
        <taxon>Dendrobium</taxon>
    </lineage>
</organism>
<dbReference type="PANTHER" id="PTHR47723:SF19">
    <property type="entry name" value="POLYNUCLEOTIDYL TRANSFERASE, RIBONUCLEASE H-LIKE SUPERFAMILY PROTEIN"/>
    <property type="match status" value="1"/>
</dbReference>
<dbReference type="Proteomes" id="UP000233837">
    <property type="component" value="Unassembled WGS sequence"/>
</dbReference>
<dbReference type="GO" id="GO:0004523">
    <property type="term" value="F:RNA-DNA hybrid ribonuclease activity"/>
    <property type="evidence" value="ECO:0007669"/>
    <property type="project" value="InterPro"/>
</dbReference>
<dbReference type="InterPro" id="IPR012337">
    <property type="entry name" value="RNaseH-like_sf"/>
</dbReference>
<dbReference type="InterPro" id="IPR002156">
    <property type="entry name" value="RNaseH_domain"/>
</dbReference>
<dbReference type="EMBL" id="KZ502842">
    <property type="protein sequence ID" value="PKU72361.1"/>
    <property type="molecule type" value="Genomic_DNA"/>
</dbReference>
<dbReference type="SUPFAM" id="SSF53098">
    <property type="entry name" value="Ribonuclease H-like"/>
    <property type="match status" value="1"/>
</dbReference>
<dbReference type="PANTHER" id="PTHR47723">
    <property type="entry name" value="OS05G0353850 PROTEIN"/>
    <property type="match status" value="1"/>
</dbReference>
<reference evidence="2 3" key="1">
    <citation type="journal article" date="2016" name="Sci. Rep.">
        <title>The Dendrobium catenatum Lindl. genome sequence provides insights into polysaccharide synthase, floral development and adaptive evolution.</title>
        <authorList>
            <person name="Zhang G.Q."/>
            <person name="Xu Q."/>
            <person name="Bian C."/>
            <person name="Tsai W.C."/>
            <person name="Yeh C.M."/>
            <person name="Liu K.W."/>
            <person name="Yoshida K."/>
            <person name="Zhang L.S."/>
            <person name="Chang S.B."/>
            <person name="Chen F."/>
            <person name="Shi Y."/>
            <person name="Su Y.Y."/>
            <person name="Zhang Y.Q."/>
            <person name="Chen L.J."/>
            <person name="Yin Y."/>
            <person name="Lin M."/>
            <person name="Huang H."/>
            <person name="Deng H."/>
            <person name="Wang Z.W."/>
            <person name="Zhu S.L."/>
            <person name="Zhao X."/>
            <person name="Deng C."/>
            <person name="Niu S.C."/>
            <person name="Huang J."/>
            <person name="Wang M."/>
            <person name="Liu G.H."/>
            <person name="Yang H.J."/>
            <person name="Xiao X.J."/>
            <person name="Hsiao Y.Y."/>
            <person name="Wu W.L."/>
            <person name="Chen Y.Y."/>
            <person name="Mitsuda N."/>
            <person name="Ohme-Takagi M."/>
            <person name="Luo Y.B."/>
            <person name="Van de Peer Y."/>
            <person name="Liu Z.J."/>
        </authorList>
    </citation>
    <scope>NUCLEOTIDE SEQUENCE [LARGE SCALE GENOMIC DNA]</scope>
    <source>
        <tissue evidence="2">The whole plant</tissue>
    </source>
</reference>
<accession>A0A2I0W9N4</accession>
<feature type="domain" description="RNase H type-1" evidence="1">
    <location>
        <begin position="20"/>
        <end position="137"/>
    </location>
</feature>
<dbReference type="InterPro" id="IPR053151">
    <property type="entry name" value="RNase_H-like"/>
</dbReference>
<dbReference type="Pfam" id="PF13456">
    <property type="entry name" value="RVT_3"/>
    <property type="match status" value="1"/>
</dbReference>
<dbReference type="Gene3D" id="3.30.420.10">
    <property type="entry name" value="Ribonuclease H-like superfamily/Ribonuclease H"/>
    <property type="match status" value="1"/>
</dbReference>
<dbReference type="InterPro" id="IPR044730">
    <property type="entry name" value="RNase_H-like_dom_plant"/>
</dbReference>
<evidence type="ECO:0000313" key="2">
    <source>
        <dbReference type="EMBL" id="PKU72361.1"/>
    </source>
</evidence>
<proteinExistence type="predicted"/>